<dbReference type="AlphaFoldDB" id="A0A6J6NBC9"/>
<dbReference type="GO" id="GO:0000270">
    <property type="term" value="P:peptidoglycan metabolic process"/>
    <property type="evidence" value="ECO:0007669"/>
    <property type="project" value="TreeGrafter"/>
</dbReference>
<evidence type="ECO:0000256" key="2">
    <source>
        <dbReference type="ARBA" id="ARBA00022801"/>
    </source>
</evidence>
<dbReference type="Gene3D" id="3.40.710.10">
    <property type="entry name" value="DD-peptidase/beta-lactamase superfamily"/>
    <property type="match status" value="1"/>
</dbReference>
<sequence length="394" mass="42238">MNLKFRQGILIKRISIAVISILALTAQPVNAADPLPNAFFNHLGSKYLANPGVIFIDSSNESVLYEQSSKSLRPPASVIKLVSTTAIAMTLDSSTVFKTAIYQGDRPGAFIIVGENDPWITSSTRSRDRFKRAYLPALLNAALKQRNNLKVISVQYSGVSSSDINYARKVMRKTSSIKARPYPGKIDTSTITGEKIAEITSPKLSTLIRFTNLYSDNNLSQKLAQLAAIRNGFPGNKSGINLVFQNKLAELGVNTAGMYLEDASGLSQQNRISAATVSQLLLKIRSEPKLNVVYNSLPVSGISGTLANRYQKSAPDAIGLVKAKTGSIKNTVALAGYATSGSTEYVFVVIANQTGRTRGSQDAARGAIDKMLGSITKPPVIPATTTTDTSTVSN</sequence>
<protein>
    <submittedName>
        <fullName evidence="3">Unannotated protein</fullName>
    </submittedName>
</protein>
<evidence type="ECO:0000256" key="1">
    <source>
        <dbReference type="ARBA" id="ARBA00006096"/>
    </source>
</evidence>
<dbReference type="PANTHER" id="PTHR30023:SF0">
    <property type="entry name" value="PENICILLIN-SENSITIVE CARBOXYPEPTIDASE A"/>
    <property type="match status" value="1"/>
</dbReference>
<dbReference type="GO" id="GO:0006508">
    <property type="term" value="P:proteolysis"/>
    <property type="evidence" value="ECO:0007669"/>
    <property type="project" value="InterPro"/>
</dbReference>
<dbReference type="Pfam" id="PF02113">
    <property type="entry name" value="Peptidase_S13"/>
    <property type="match status" value="1"/>
</dbReference>
<gene>
    <name evidence="3" type="ORF">UFOPK2362_00590</name>
</gene>
<dbReference type="PRINTS" id="PR00922">
    <property type="entry name" value="DADACBPTASE3"/>
</dbReference>
<comment type="similarity">
    <text evidence="1">Belongs to the peptidase S13 family.</text>
</comment>
<proteinExistence type="inferred from homology"/>
<dbReference type="PANTHER" id="PTHR30023">
    <property type="entry name" value="D-ALANYL-D-ALANINE CARBOXYPEPTIDASE"/>
    <property type="match status" value="1"/>
</dbReference>
<dbReference type="EMBL" id="CAEZXI010000049">
    <property type="protein sequence ID" value="CAB4683880.1"/>
    <property type="molecule type" value="Genomic_DNA"/>
</dbReference>
<dbReference type="SUPFAM" id="SSF56601">
    <property type="entry name" value="beta-lactamase/transpeptidase-like"/>
    <property type="match status" value="1"/>
</dbReference>
<dbReference type="InterPro" id="IPR000667">
    <property type="entry name" value="Peptidase_S13"/>
</dbReference>
<dbReference type="InterPro" id="IPR012338">
    <property type="entry name" value="Beta-lactam/transpept-like"/>
</dbReference>
<keyword evidence="2" id="KW-0378">Hydrolase</keyword>
<accession>A0A6J6NBC9</accession>
<organism evidence="3">
    <name type="scientific">freshwater metagenome</name>
    <dbReference type="NCBI Taxonomy" id="449393"/>
    <lineage>
        <taxon>unclassified sequences</taxon>
        <taxon>metagenomes</taxon>
        <taxon>ecological metagenomes</taxon>
    </lineage>
</organism>
<name>A0A6J6NBC9_9ZZZZ</name>
<reference evidence="3" key="1">
    <citation type="submission" date="2020-05" db="EMBL/GenBank/DDBJ databases">
        <authorList>
            <person name="Chiriac C."/>
            <person name="Salcher M."/>
            <person name="Ghai R."/>
            <person name="Kavagutti S V."/>
        </authorList>
    </citation>
    <scope>NUCLEOTIDE SEQUENCE</scope>
</reference>
<dbReference type="GO" id="GO:0004185">
    <property type="term" value="F:serine-type carboxypeptidase activity"/>
    <property type="evidence" value="ECO:0007669"/>
    <property type="project" value="InterPro"/>
</dbReference>
<evidence type="ECO:0000313" key="3">
    <source>
        <dbReference type="EMBL" id="CAB4683880.1"/>
    </source>
</evidence>